<dbReference type="Proteomes" id="UP000321820">
    <property type="component" value="Chromosome"/>
</dbReference>
<proteinExistence type="predicted"/>
<feature type="domain" description="Putative zinc-finger" evidence="2">
    <location>
        <begin position="18"/>
        <end position="52"/>
    </location>
</feature>
<dbReference type="InterPro" id="IPR041916">
    <property type="entry name" value="Anti_sigma_zinc_sf"/>
</dbReference>
<feature type="region of interest" description="Disordered" evidence="1">
    <location>
        <begin position="201"/>
        <end position="251"/>
    </location>
</feature>
<accession>A0A5B9E7L4</accession>
<dbReference type="KEGG" id="talb:FTW19_06985"/>
<dbReference type="Gene3D" id="1.10.10.1320">
    <property type="entry name" value="Anti-sigma factor, zinc-finger domain"/>
    <property type="match status" value="1"/>
</dbReference>
<sequence length="299" mass="33060">MNQFGAQNPGSRAGGMGCAECEAMLTDAIDGLLTPEQRARFDLHLLGCEDCAMAYEDAQRGAAWLEMLKSDRPQPTADLMARILAQTSGAQMAQPAYVAAVEPVMAPPIAARWSTRVRAFFNLKNLGHSLLQPRLAMTAAMAFFSIALTMNLVGIRITDLKASDLKPSSLKRTLYQTNARVVRYYDNLRVVYELESRLGELRRNDDTPAGSNNNQNQNQNNAQPKNQQQNQQQQKNEEKRPRNGSSLKENIRPSYVLTAQVELNLIDSNQIDPKVLQYNSHGVVANAVRAGGKTERGTV</sequence>
<evidence type="ECO:0000313" key="3">
    <source>
        <dbReference type="EMBL" id="QEE27759.1"/>
    </source>
</evidence>
<dbReference type="OrthoDB" id="115182at2"/>
<evidence type="ECO:0000256" key="1">
    <source>
        <dbReference type="SAM" id="MobiDB-lite"/>
    </source>
</evidence>
<keyword evidence="4" id="KW-1185">Reference proteome</keyword>
<evidence type="ECO:0000313" key="4">
    <source>
        <dbReference type="Proteomes" id="UP000321820"/>
    </source>
</evidence>
<name>A0A5B9E7L4_9BACT</name>
<organism evidence="3 4">
    <name type="scientific">Terriglobus albidus</name>
    <dbReference type="NCBI Taxonomy" id="1592106"/>
    <lineage>
        <taxon>Bacteria</taxon>
        <taxon>Pseudomonadati</taxon>
        <taxon>Acidobacteriota</taxon>
        <taxon>Terriglobia</taxon>
        <taxon>Terriglobales</taxon>
        <taxon>Acidobacteriaceae</taxon>
        <taxon>Terriglobus</taxon>
    </lineage>
</organism>
<dbReference type="RefSeq" id="WP_147646949.1">
    <property type="nucleotide sequence ID" value="NZ_CP042806.1"/>
</dbReference>
<reference evidence="3 4" key="1">
    <citation type="submission" date="2019-08" db="EMBL/GenBank/DDBJ databases">
        <title>Complete genome sequence of Terriglobus albidus strain ORNL.</title>
        <authorList>
            <person name="Podar M."/>
        </authorList>
    </citation>
    <scope>NUCLEOTIDE SEQUENCE [LARGE SCALE GENOMIC DNA]</scope>
    <source>
        <strain evidence="3 4">ORNL</strain>
    </source>
</reference>
<dbReference type="EMBL" id="CP042806">
    <property type="protein sequence ID" value="QEE27759.1"/>
    <property type="molecule type" value="Genomic_DNA"/>
</dbReference>
<evidence type="ECO:0000259" key="2">
    <source>
        <dbReference type="Pfam" id="PF13490"/>
    </source>
</evidence>
<dbReference type="AlphaFoldDB" id="A0A5B9E7L4"/>
<feature type="compositionally biased region" description="Low complexity" evidence="1">
    <location>
        <begin position="212"/>
        <end position="234"/>
    </location>
</feature>
<dbReference type="InterPro" id="IPR027383">
    <property type="entry name" value="Znf_put"/>
</dbReference>
<dbReference type="Pfam" id="PF13490">
    <property type="entry name" value="zf-HC2"/>
    <property type="match status" value="1"/>
</dbReference>
<gene>
    <name evidence="3" type="ORF">FTW19_06985</name>
</gene>
<protein>
    <submittedName>
        <fullName evidence="3">Zf-HC2 domain-containing protein</fullName>
    </submittedName>
</protein>